<evidence type="ECO:0000259" key="4">
    <source>
        <dbReference type="PROSITE" id="PS50830"/>
    </source>
</evidence>
<dbReference type="Gene3D" id="2.40.50.90">
    <property type="match status" value="1"/>
</dbReference>
<dbReference type="PROSITE" id="PS50830">
    <property type="entry name" value="TNASE_3"/>
    <property type="match status" value="1"/>
</dbReference>
<dbReference type="AlphaFoldDB" id="A0A1T1APH4"/>
<dbReference type="OrthoDB" id="9805504at2"/>
<dbReference type="InterPro" id="IPR016071">
    <property type="entry name" value="Staphylococal_nuclease_OB-fold"/>
</dbReference>
<keyword evidence="2" id="KW-0255">Endonuclease</keyword>
<dbReference type="STRING" id="28066.RF819_03700"/>
<dbReference type="Proteomes" id="UP000190750">
    <property type="component" value="Unassembled WGS sequence"/>
</dbReference>
<dbReference type="InterPro" id="IPR035437">
    <property type="entry name" value="SNase_OB-fold_sf"/>
</dbReference>
<sequence length="189" mass="20845">MCIVTEGCKLTGRHTLFFYQRLLLAGLVSIFATHVGAGEAYAARAESISDGDTLWVEPEAGGAPRKLRLLGVDAPELCQSGGVAARDALRALVMQRRLRVQVQYLDDYGRGLARIEVGGQDVAEALVYQGWAWSSRWRHSLGPYAVQEAQARQAKLGVFAQSKPELPRDFRRRHGSCFVPDDKGGFKQK</sequence>
<keyword evidence="6" id="KW-1185">Reference proteome</keyword>
<protein>
    <recommendedName>
        <fullName evidence="4">TNase-like domain-containing protein</fullName>
    </recommendedName>
</protein>
<evidence type="ECO:0000256" key="2">
    <source>
        <dbReference type="ARBA" id="ARBA00022759"/>
    </source>
</evidence>
<comment type="caution">
    <text evidence="5">The sequence shown here is derived from an EMBL/GenBank/DDBJ whole genome shotgun (WGS) entry which is preliminary data.</text>
</comment>
<evidence type="ECO:0000256" key="1">
    <source>
        <dbReference type="ARBA" id="ARBA00022722"/>
    </source>
</evidence>
<evidence type="ECO:0000313" key="6">
    <source>
        <dbReference type="Proteomes" id="UP000190750"/>
    </source>
</evidence>
<organism evidence="5 6">
    <name type="scientific">Rhodoferax fermentans</name>
    <dbReference type="NCBI Taxonomy" id="28066"/>
    <lineage>
        <taxon>Bacteria</taxon>
        <taxon>Pseudomonadati</taxon>
        <taxon>Pseudomonadota</taxon>
        <taxon>Betaproteobacteria</taxon>
        <taxon>Burkholderiales</taxon>
        <taxon>Comamonadaceae</taxon>
        <taxon>Rhodoferax</taxon>
    </lineage>
</organism>
<name>A0A1T1APH4_RHOFE</name>
<dbReference type="GO" id="GO:0004519">
    <property type="term" value="F:endonuclease activity"/>
    <property type="evidence" value="ECO:0007669"/>
    <property type="project" value="UniProtKB-KW"/>
</dbReference>
<keyword evidence="1" id="KW-0540">Nuclease</keyword>
<dbReference type="GO" id="GO:0016787">
    <property type="term" value="F:hydrolase activity"/>
    <property type="evidence" value="ECO:0007669"/>
    <property type="project" value="UniProtKB-KW"/>
</dbReference>
<accession>A0A1T1APH4</accession>
<evidence type="ECO:0000313" key="5">
    <source>
        <dbReference type="EMBL" id="OOV05937.1"/>
    </source>
</evidence>
<proteinExistence type="predicted"/>
<dbReference type="Pfam" id="PF00565">
    <property type="entry name" value="SNase"/>
    <property type="match status" value="1"/>
</dbReference>
<evidence type="ECO:0000256" key="3">
    <source>
        <dbReference type="ARBA" id="ARBA00022801"/>
    </source>
</evidence>
<gene>
    <name evidence="5" type="ORF">RF819_03700</name>
</gene>
<dbReference type="SUPFAM" id="SSF50199">
    <property type="entry name" value="Staphylococcal nuclease"/>
    <property type="match status" value="1"/>
</dbReference>
<reference evidence="5 6" key="1">
    <citation type="submission" date="2017-01" db="EMBL/GenBank/DDBJ databases">
        <title>Genome sequencing of Rhodoferax fermentans JCM 7819.</title>
        <authorList>
            <person name="Kim Y.J."/>
            <person name="Farh M.E.-A."/>
            <person name="Yang D.-C."/>
        </authorList>
    </citation>
    <scope>NUCLEOTIDE SEQUENCE [LARGE SCALE GENOMIC DNA]</scope>
    <source>
        <strain evidence="5 6">JCM 7819</strain>
    </source>
</reference>
<dbReference type="SMART" id="SM00318">
    <property type="entry name" value="SNc"/>
    <property type="match status" value="1"/>
</dbReference>
<keyword evidence="3" id="KW-0378">Hydrolase</keyword>
<dbReference type="PANTHER" id="PTHR12302">
    <property type="entry name" value="EBNA2 BINDING PROTEIN P100"/>
    <property type="match status" value="1"/>
</dbReference>
<feature type="domain" description="TNase-like" evidence="4">
    <location>
        <begin position="39"/>
        <end position="161"/>
    </location>
</feature>
<dbReference type="EMBL" id="MTJN01000002">
    <property type="protein sequence ID" value="OOV05937.1"/>
    <property type="molecule type" value="Genomic_DNA"/>
</dbReference>
<dbReference type="PANTHER" id="PTHR12302:SF3">
    <property type="entry name" value="SERINE_THREONINE-PROTEIN KINASE 31"/>
    <property type="match status" value="1"/>
</dbReference>